<evidence type="ECO:0000256" key="1">
    <source>
        <dbReference type="SAM" id="Phobius"/>
    </source>
</evidence>
<evidence type="ECO:0000313" key="2">
    <source>
        <dbReference type="EMBL" id="CUN88589.1"/>
    </source>
</evidence>
<feature type="transmembrane region" description="Helical" evidence="1">
    <location>
        <begin position="46"/>
        <end position="64"/>
    </location>
</feature>
<proteinExistence type="predicted"/>
<keyword evidence="1" id="KW-0472">Membrane</keyword>
<name>A0A174AL12_9FIRM</name>
<dbReference type="InterPro" id="IPR021205">
    <property type="entry name" value="Lanti_perm_SpaE/MutE/EpiE-like"/>
</dbReference>
<dbReference type="Pfam" id="PF12730">
    <property type="entry name" value="ABC2_membrane_4"/>
    <property type="match status" value="1"/>
</dbReference>
<feature type="transmembrane region" description="Helical" evidence="1">
    <location>
        <begin position="127"/>
        <end position="145"/>
    </location>
</feature>
<feature type="transmembrane region" description="Helical" evidence="1">
    <location>
        <begin position="95"/>
        <end position="121"/>
    </location>
</feature>
<feature type="transmembrane region" description="Helical" evidence="1">
    <location>
        <begin position="21"/>
        <end position="40"/>
    </location>
</feature>
<feature type="transmembrane region" description="Helical" evidence="1">
    <location>
        <begin position="214"/>
        <end position="242"/>
    </location>
</feature>
<protein>
    <submittedName>
        <fullName evidence="2">Uncharacterized protein conserved in bacteria</fullName>
    </submittedName>
</protein>
<gene>
    <name evidence="2" type="ORF">ERS852476_01335</name>
</gene>
<accession>A0A174AL12</accession>
<dbReference type="AlphaFoldDB" id="A0A174AL12"/>
<sequence length="248" mass="27603">MEMAYIQAENLKHKRTFTKTLIVLAPFVTALMNFFSPLWFQLNSYNWWYNLLYPGFLTLTCALIEQRDNGKLKYRAVASLPVSQNKVWKAKIGVAGIYSCVGNFIFLALNLLGGFAILVINEIPLTIGIWQAAAGTACIVIASLWEVPLCLWLSKKVGIFVTVILNAGLGSVLGIFTATTSLWMICPYSWVPHLMISVLGILPNGEPVADQSTAMAFWMIILVLVISLAWFAALSFLTARWFEKKEVG</sequence>
<organism evidence="2 3">
    <name type="scientific">Blautia obeum</name>
    <dbReference type="NCBI Taxonomy" id="40520"/>
    <lineage>
        <taxon>Bacteria</taxon>
        <taxon>Bacillati</taxon>
        <taxon>Bacillota</taxon>
        <taxon>Clostridia</taxon>
        <taxon>Lachnospirales</taxon>
        <taxon>Lachnospiraceae</taxon>
        <taxon>Blautia</taxon>
    </lineage>
</organism>
<dbReference type="NCBIfam" id="TIGR03732">
    <property type="entry name" value="lanti_perm_MutE"/>
    <property type="match status" value="1"/>
</dbReference>
<reference evidence="2 3" key="1">
    <citation type="submission" date="2015-09" db="EMBL/GenBank/DDBJ databases">
        <authorList>
            <consortium name="Pathogen Informatics"/>
        </authorList>
    </citation>
    <scope>NUCLEOTIDE SEQUENCE [LARGE SCALE GENOMIC DNA]</scope>
    <source>
        <strain evidence="2 3">2789STDY5834861</strain>
    </source>
</reference>
<dbReference type="Proteomes" id="UP000095645">
    <property type="component" value="Unassembled WGS sequence"/>
</dbReference>
<keyword evidence="1" id="KW-1133">Transmembrane helix</keyword>
<keyword evidence="1" id="KW-0812">Transmembrane</keyword>
<feature type="transmembrane region" description="Helical" evidence="1">
    <location>
        <begin position="157"/>
        <end position="176"/>
    </location>
</feature>
<dbReference type="EMBL" id="CYZP01000009">
    <property type="protein sequence ID" value="CUN88589.1"/>
    <property type="molecule type" value="Genomic_DNA"/>
</dbReference>
<evidence type="ECO:0000313" key="3">
    <source>
        <dbReference type="Proteomes" id="UP000095645"/>
    </source>
</evidence>
<dbReference type="RefSeq" id="WP_055057799.1">
    <property type="nucleotide sequence ID" value="NZ_CYZP01000009.1"/>
</dbReference>
<dbReference type="CDD" id="cd21807">
    <property type="entry name" value="ABC-2_lan_permease_MutE_EpiE-like"/>
    <property type="match status" value="1"/>
</dbReference>